<dbReference type="AlphaFoldDB" id="A0AAU8IFD7"/>
<dbReference type="RefSeq" id="WP_129930130.1">
    <property type="nucleotide sequence ID" value="NZ_CP159510.1"/>
</dbReference>
<dbReference type="Pfam" id="PF02016">
    <property type="entry name" value="Peptidase_S66"/>
    <property type="match status" value="1"/>
</dbReference>
<evidence type="ECO:0000256" key="6">
    <source>
        <dbReference type="PIRSR" id="PIRSR028757-1"/>
    </source>
</evidence>
<evidence type="ECO:0000256" key="3">
    <source>
        <dbReference type="ARBA" id="ARBA00022670"/>
    </source>
</evidence>
<evidence type="ECO:0000259" key="7">
    <source>
        <dbReference type="Pfam" id="PF02016"/>
    </source>
</evidence>
<keyword evidence="4" id="KW-0378">Hydrolase</keyword>
<dbReference type="SUPFAM" id="SSF52317">
    <property type="entry name" value="Class I glutamine amidotransferase-like"/>
    <property type="match status" value="1"/>
</dbReference>
<evidence type="ECO:0000256" key="1">
    <source>
        <dbReference type="ARBA" id="ARBA00010233"/>
    </source>
</evidence>
<dbReference type="SUPFAM" id="SSF141986">
    <property type="entry name" value="LD-carboxypeptidase A C-terminal domain-like"/>
    <property type="match status" value="1"/>
</dbReference>
<keyword evidence="5" id="KW-0720">Serine protease</keyword>
<keyword evidence="2" id="KW-0121">Carboxypeptidase</keyword>
<dbReference type="EMBL" id="CP159510">
    <property type="protein sequence ID" value="XCJ16927.1"/>
    <property type="molecule type" value="Genomic_DNA"/>
</dbReference>
<dbReference type="InterPro" id="IPR003507">
    <property type="entry name" value="S66_fam"/>
</dbReference>
<proteinExistence type="inferred from homology"/>
<dbReference type="InterPro" id="IPR027461">
    <property type="entry name" value="Carboxypeptidase_A_C_sf"/>
</dbReference>
<name>A0AAU8IFD7_9BACL</name>
<evidence type="ECO:0000256" key="5">
    <source>
        <dbReference type="ARBA" id="ARBA00022825"/>
    </source>
</evidence>
<reference evidence="9" key="1">
    <citation type="submission" date="2024-06" db="EMBL/GenBank/DDBJ databases">
        <authorList>
            <person name="Fan A."/>
            <person name="Zhang F.Y."/>
            <person name="Zhang L."/>
        </authorList>
    </citation>
    <scope>NUCLEOTIDE SEQUENCE</scope>
    <source>
        <strain evidence="9">Y61</strain>
    </source>
</reference>
<sequence length="292" mass="31877">MPLLNIGDAVGLISCSDGLYPDEKKKLRKIIRTLDGIGLDIRVARTIYRTEEAPFSGTPEARAKELMKLFRDPSVEVIFDVSGGDSANQILPFLDYDVIRKSGTLFTGISDLSVINNAIFAQCGLPACHYRIKNLAGSCATDQKAVFLNYFSHPSARTTFNCRWLRGHKMSGTVVGGNIRCFLKLAGTVYFPDTWHRILFLESLGGGPARMASLLAQLDQLGVFSRVSGVLLGTFTEMQSRNRTPAIDQLVLAVTEKYQLPVAKTNQLGHGEDAVPLPIGLPLTLTDPGFVS</sequence>
<dbReference type="Gene3D" id="3.40.50.10740">
    <property type="entry name" value="Class I glutamine amidotransferase-like"/>
    <property type="match status" value="1"/>
</dbReference>
<evidence type="ECO:0000313" key="9">
    <source>
        <dbReference type="EMBL" id="XCJ16927.1"/>
    </source>
</evidence>
<feature type="active site" description="Charge relay system" evidence="6">
    <location>
        <position position="202"/>
    </location>
</feature>
<keyword evidence="3" id="KW-0645">Protease</keyword>
<protein>
    <submittedName>
        <fullName evidence="9">LD-carboxypeptidase</fullName>
    </submittedName>
</protein>
<accession>A0AAU8IFD7</accession>
<dbReference type="InterPro" id="IPR027478">
    <property type="entry name" value="LdcA_N"/>
</dbReference>
<dbReference type="PIRSF" id="PIRSF028757">
    <property type="entry name" value="LD-carboxypeptidase"/>
    <property type="match status" value="1"/>
</dbReference>
<dbReference type="Pfam" id="PF17676">
    <property type="entry name" value="Peptidase_S66C"/>
    <property type="match status" value="1"/>
</dbReference>
<dbReference type="GO" id="GO:0006508">
    <property type="term" value="P:proteolysis"/>
    <property type="evidence" value="ECO:0007669"/>
    <property type="project" value="UniProtKB-KW"/>
</dbReference>
<feature type="active site" description="Charge relay system" evidence="6">
    <location>
        <position position="270"/>
    </location>
</feature>
<comment type="similarity">
    <text evidence="1">Belongs to the peptidase S66 family.</text>
</comment>
<feature type="domain" description="LD-carboxypeptidase N-terminal" evidence="7">
    <location>
        <begin position="10"/>
        <end position="129"/>
    </location>
</feature>
<evidence type="ECO:0000256" key="2">
    <source>
        <dbReference type="ARBA" id="ARBA00022645"/>
    </source>
</evidence>
<dbReference type="PANTHER" id="PTHR30237">
    <property type="entry name" value="MURAMOYLTETRAPEPTIDE CARBOXYPEPTIDASE"/>
    <property type="match status" value="1"/>
</dbReference>
<dbReference type="Gene3D" id="3.50.30.60">
    <property type="entry name" value="LD-carboxypeptidase A C-terminal domain-like"/>
    <property type="match status" value="1"/>
</dbReference>
<organism evidence="9">
    <name type="scientific">Sporolactobacillus sp. Y61</name>
    <dbReference type="NCBI Taxonomy" id="3160863"/>
    <lineage>
        <taxon>Bacteria</taxon>
        <taxon>Bacillati</taxon>
        <taxon>Bacillota</taxon>
        <taxon>Bacilli</taxon>
        <taxon>Bacillales</taxon>
        <taxon>Sporolactobacillaceae</taxon>
        <taxon>Sporolactobacillus</taxon>
    </lineage>
</organism>
<dbReference type="GO" id="GO:0008236">
    <property type="term" value="F:serine-type peptidase activity"/>
    <property type="evidence" value="ECO:0007669"/>
    <property type="project" value="UniProtKB-KW"/>
</dbReference>
<evidence type="ECO:0000256" key="4">
    <source>
        <dbReference type="ARBA" id="ARBA00022801"/>
    </source>
</evidence>
<feature type="domain" description="LD-carboxypeptidase C-terminal" evidence="8">
    <location>
        <begin position="171"/>
        <end position="285"/>
    </location>
</feature>
<evidence type="ECO:0000259" key="8">
    <source>
        <dbReference type="Pfam" id="PF17676"/>
    </source>
</evidence>
<dbReference type="InterPro" id="IPR029062">
    <property type="entry name" value="Class_I_gatase-like"/>
</dbReference>
<dbReference type="PANTHER" id="PTHR30237:SF2">
    <property type="entry name" value="MUREIN TETRAPEPTIDE CARBOXYPEPTIDASE"/>
    <property type="match status" value="1"/>
</dbReference>
<feature type="active site" description="Nucleophile" evidence="6">
    <location>
        <position position="110"/>
    </location>
</feature>
<dbReference type="GO" id="GO:0004180">
    <property type="term" value="F:carboxypeptidase activity"/>
    <property type="evidence" value="ECO:0007669"/>
    <property type="project" value="UniProtKB-KW"/>
</dbReference>
<gene>
    <name evidence="9" type="ORF">ABNN70_15185</name>
</gene>
<dbReference type="InterPro" id="IPR040921">
    <property type="entry name" value="Peptidase_S66C"/>
</dbReference>
<dbReference type="InterPro" id="IPR040449">
    <property type="entry name" value="Peptidase_S66_N"/>
</dbReference>